<evidence type="ECO:0000313" key="1">
    <source>
        <dbReference type="EMBL" id="MDO6414491.1"/>
    </source>
</evidence>
<dbReference type="Proteomes" id="UP001169764">
    <property type="component" value="Unassembled WGS sequence"/>
</dbReference>
<dbReference type="RefSeq" id="WP_303541686.1">
    <property type="nucleotide sequence ID" value="NZ_JAUOTP010000003.1"/>
</dbReference>
<sequence length="144" mass="15684">MNLTLETLLHGVAATLRDRIRPEVPEGFAAEMSRLATLLVSVAANAVDDAAAVRVWENQEMRQLFADAVSLVDGDLSSRLAEAAASVDPGLRISELDGANGRLRTVLIALQAEIEVDRRAAAQDLNARIWGLLRTVEERRAPRM</sequence>
<reference evidence="1" key="1">
    <citation type="submission" date="2023-07" db="EMBL/GenBank/DDBJ databases">
        <authorList>
            <person name="Kim M."/>
        </authorList>
    </citation>
    <scope>NUCLEOTIDE SEQUENCE</scope>
    <source>
        <strain evidence="1">BIUV-7</strain>
    </source>
</reference>
<evidence type="ECO:0000313" key="2">
    <source>
        <dbReference type="Proteomes" id="UP001169764"/>
    </source>
</evidence>
<organism evidence="1 2">
    <name type="scientific">Sphingomonas natans</name>
    <dbReference type="NCBI Taxonomy" id="3063330"/>
    <lineage>
        <taxon>Bacteria</taxon>
        <taxon>Pseudomonadati</taxon>
        <taxon>Pseudomonadota</taxon>
        <taxon>Alphaproteobacteria</taxon>
        <taxon>Sphingomonadales</taxon>
        <taxon>Sphingomonadaceae</taxon>
        <taxon>Sphingomonas</taxon>
    </lineage>
</organism>
<accession>A0ABT8Y841</accession>
<proteinExistence type="predicted"/>
<dbReference type="EMBL" id="JAUOTP010000003">
    <property type="protein sequence ID" value="MDO6414491.1"/>
    <property type="molecule type" value="Genomic_DNA"/>
</dbReference>
<keyword evidence="2" id="KW-1185">Reference proteome</keyword>
<gene>
    <name evidence="1" type="ORF">Q4F19_08875</name>
</gene>
<name>A0ABT8Y841_9SPHN</name>
<protein>
    <submittedName>
        <fullName evidence="1">Uncharacterized protein</fullName>
    </submittedName>
</protein>
<comment type="caution">
    <text evidence="1">The sequence shown here is derived from an EMBL/GenBank/DDBJ whole genome shotgun (WGS) entry which is preliminary data.</text>
</comment>